<dbReference type="InterPro" id="IPR043129">
    <property type="entry name" value="ATPase_NBD"/>
</dbReference>
<gene>
    <name evidence="3" type="ORF">SAMN02745824_2824</name>
</gene>
<dbReference type="GO" id="GO:0016462">
    <property type="term" value="F:pyrophosphatase activity"/>
    <property type="evidence" value="ECO:0007669"/>
    <property type="project" value="TreeGrafter"/>
</dbReference>
<dbReference type="InterPro" id="IPR003695">
    <property type="entry name" value="Ppx_GppA_N"/>
</dbReference>
<dbReference type="AlphaFoldDB" id="A0A1N6GH02"/>
<evidence type="ECO:0000259" key="2">
    <source>
        <dbReference type="Pfam" id="PF21697"/>
    </source>
</evidence>
<feature type="domain" description="Exopolyphosphatase C-terminal" evidence="2">
    <location>
        <begin position="340"/>
        <end position="511"/>
    </location>
</feature>
<dbReference type="PANTHER" id="PTHR30005:SF0">
    <property type="entry name" value="RETROGRADE REGULATION PROTEIN 2"/>
    <property type="match status" value="1"/>
</dbReference>
<proteinExistence type="predicted"/>
<dbReference type="EMBL" id="FSQW01000002">
    <property type="protein sequence ID" value="SIO06776.1"/>
    <property type="molecule type" value="Genomic_DNA"/>
</dbReference>
<dbReference type="PANTHER" id="PTHR30005">
    <property type="entry name" value="EXOPOLYPHOSPHATASE"/>
    <property type="match status" value="1"/>
</dbReference>
<organism evidence="3 4">
    <name type="scientific">Parasphingorhabdus marina DSM 22363</name>
    <dbReference type="NCBI Taxonomy" id="1123272"/>
    <lineage>
        <taxon>Bacteria</taxon>
        <taxon>Pseudomonadati</taxon>
        <taxon>Pseudomonadota</taxon>
        <taxon>Alphaproteobacteria</taxon>
        <taxon>Sphingomonadales</taxon>
        <taxon>Sphingomonadaceae</taxon>
        <taxon>Parasphingorhabdus</taxon>
    </lineage>
</organism>
<dbReference type="Pfam" id="PF02541">
    <property type="entry name" value="Ppx-GppA"/>
    <property type="match status" value="1"/>
</dbReference>
<dbReference type="InterPro" id="IPR048951">
    <property type="entry name" value="Ppx_C"/>
</dbReference>
<dbReference type="CDD" id="cd24052">
    <property type="entry name" value="ASKHA_NBD_HpPPX-GppA-like"/>
    <property type="match status" value="1"/>
</dbReference>
<evidence type="ECO:0000259" key="1">
    <source>
        <dbReference type="Pfam" id="PF02541"/>
    </source>
</evidence>
<sequence length="522" mass="57174">MRFRGSRCAVARTAAECQIMQLGGLQITRKKKASRRNERTAIIDIGSNSIRLVVYQGPARVPAILFNEKAMAGLGKDLATTGAISPESFELGVGALQRFHHLCIEMDVDNVESFATAAVRDASNGADFLAAAEKIGIQTQILQGEEEADLAGLGVISAIPGANGIVGDLGGGSLELARIENGQVTDRYSFPLGVLRIAELRVKGKDKLKRQVRKMLKKTGWPKDSERLPFYLVGGSWRSLARLDMHDSGYPLPVIHHYEMEPRRARRLVSRLARLDKAKLKAVPGLSTSRIPTLDDAAWLLSFIVRHLDSSRLIVSAYGVREGMLYSRISPQESKRDPLLLATEESGAAQARFPANSKLLGKWLAEIFTGDSPEWQRIRQAACNLGDVAWRANPNFRAERGLVMGLHGNWVGINGPEREMLGQTLFTSFGGGANVFPGGGKLLDDAATERAICWGLAMRLAQRLSGGTRKPLEQTRLRKSGERLELVMAESLRDLYGEAVAKRHEQLAHMLKLEAACVLVPD</sequence>
<protein>
    <submittedName>
        <fullName evidence="3">Exopolyphosphatase / guanosine-5'-triphosphate,3'-diphosphate pyrophosphatase</fullName>
    </submittedName>
</protein>
<name>A0A1N6GH02_9SPHN</name>
<evidence type="ECO:0000313" key="3">
    <source>
        <dbReference type="EMBL" id="SIO06776.1"/>
    </source>
</evidence>
<dbReference type="STRING" id="1123272.SAMN02745824_2824"/>
<accession>A0A1N6GH02</accession>
<dbReference type="Gene3D" id="3.30.420.40">
    <property type="match status" value="1"/>
</dbReference>
<evidence type="ECO:0000313" key="4">
    <source>
        <dbReference type="Proteomes" id="UP000185192"/>
    </source>
</evidence>
<reference evidence="4" key="1">
    <citation type="submission" date="2016-11" db="EMBL/GenBank/DDBJ databases">
        <authorList>
            <person name="Varghese N."/>
            <person name="Submissions S."/>
        </authorList>
    </citation>
    <scope>NUCLEOTIDE SEQUENCE [LARGE SCALE GENOMIC DNA]</scope>
    <source>
        <strain evidence="4">DSM 22363</strain>
    </source>
</reference>
<dbReference type="InterPro" id="IPR050273">
    <property type="entry name" value="GppA/Ppx_hydrolase"/>
</dbReference>
<dbReference type="Gene3D" id="1.10.3210.10">
    <property type="entry name" value="Hypothetical protein af1432"/>
    <property type="match status" value="1"/>
</dbReference>
<feature type="domain" description="Ppx/GppA phosphatase N-terminal" evidence="1">
    <location>
        <begin position="54"/>
        <end position="328"/>
    </location>
</feature>
<keyword evidence="4" id="KW-1185">Reference proteome</keyword>
<dbReference type="Proteomes" id="UP000185192">
    <property type="component" value="Unassembled WGS sequence"/>
</dbReference>
<dbReference type="Pfam" id="PF21697">
    <property type="entry name" value="Ppx_C"/>
    <property type="match status" value="1"/>
</dbReference>
<dbReference type="SUPFAM" id="SSF53067">
    <property type="entry name" value="Actin-like ATPase domain"/>
    <property type="match status" value="2"/>
</dbReference>
<dbReference type="Gene3D" id="3.30.420.150">
    <property type="entry name" value="Exopolyphosphatase. Domain 2"/>
    <property type="match status" value="1"/>
</dbReference>